<keyword evidence="1" id="KW-1133">Transmembrane helix</keyword>
<name>A0ABU8E8Y5_9ACTN</name>
<comment type="caution">
    <text evidence="2">The sequence shown here is derived from an EMBL/GenBank/DDBJ whole genome shotgun (WGS) entry which is preliminary data.</text>
</comment>
<evidence type="ECO:0000313" key="2">
    <source>
        <dbReference type="EMBL" id="MEI4280106.1"/>
    </source>
</evidence>
<evidence type="ECO:0000313" key="3">
    <source>
        <dbReference type="Proteomes" id="UP001373496"/>
    </source>
</evidence>
<evidence type="ECO:0000256" key="1">
    <source>
        <dbReference type="SAM" id="Phobius"/>
    </source>
</evidence>
<keyword evidence="3" id="KW-1185">Reference proteome</keyword>
<protein>
    <recommendedName>
        <fullName evidence="4">DUF4386 family protein</fullName>
    </recommendedName>
</protein>
<keyword evidence="1" id="KW-0472">Membrane</keyword>
<feature type="transmembrane region" description="Helical" evidence="1">
    <location>
        <begin position="146"/>
        <end position="170"/>
    </location>
</feature>
<evidence type="ECO:0008006" key="4">
    <source>
        <dbReference type="Google" id="ProtNLM"/>
    </source>
</evidence>
<proteinExistence type="predicted"/>
<dbReference type="EMBL" id="JBAPLV010000019">
    <property type="protein sequence ID" value="MEI4280106.1"/>
    <property type="molecule type" value="Genomic_DNA"/>
</dbReference>
<organism evidence="2 3">
    <name type="scientific">Klenkia terrae</name>
    <dbReference type="NCBI Taxonomy" id="1052259"/>
    <lineage>
        <taxon>Bacteria</taxon>
        <taxon>Bacillati</taxon>
        <taxon>Actinomycetota</taxon>
        <taxon>Actinomycetes</taxon>
        <taxon>Geodermatophilales</taxon>
        <taxon>Geodermatophilaceae</taxon>
        <taxon>Klenkia</taxon>
    </lineage>
</organism>
<feature type="transmembrane region" description="Helical" evidence="1">
    <location>
        <begin position="12"/>
        <end position="33"/>
    </location>
</feature>
<dbReference type="RefSeq" id="WP_225233201.1">
    <property type="nucleotide sequence ID" value="NZ_JBAPLV010000019.1"/>
</dbReference>
<feature type="transmembrane region" description="Helical" evidence="1">
    <location>
        <begin position="53"/>
        <end position="79"/>
    </location>
</feature>
<sequence length="212" mass="21371">MSTALSPARRQLVPLVGWLITLAAALLSIPLTGDTVWARGVMDGGSEVTATQGVLVAVAGYEATVILAFAGLGAAVFFGLAAAPWSRATRWALTTVVAAVVLAGVVATLTQEQDAPSGELIGALVISLVPAALLLLLAWRRWRLTSAVIALVAVAVGVLAHAITLVRLLTSAGSPALGAWAMGGLLLVALGATGWVVRSLARVDPARAGSAA</sequence>
<accession>A0ABU8E8Y5</accession>
<feature type="transmembrane region" description="Helical" evidence="1">
    <location>
        <begin position="91"/>
        <end position="109"/>
    </location>
</feature>
<reference evidence="2 3" key="1">
    <citation type="submission" date="2024-03" db="EMBL/GenBank/DDBJ databases">
        <title>Draft genome sequence of Klenkia terrae.</title>
        <authorList>
            <person name="Duangmal K."/>
            <person name="Chantavorakit T."/>
        </authorList>
    </citation>
    <scope>NUCLEOTIDE SEQUENCE [LARGE SCALE GENOMIC DNA]</scope>
    <source>
        <strain evidence="2 3">JCM 17786</strain>
    </source>
</reference>
<keyword evidence="1" id="KW-0812">Transmembrane</keyword>
<gene>
    <name evidence="2" type="ORF">UXQ13_16665</name>
</gene>
<feature type="transmembrane region" description="Helical" evidence="1">
    <location>
        <begin position="176"/>
        <end position="197"/>
    </location>
</feature>
<feature type="transmembrane region" description="Helical" evidence="1">
    <location>
        <begin position="121"/>
        <end position="139"/>
    </location>
</feature>
<dbReference type="Proteomes" id="UP001373496">
    <property type="component" value="Unassembled WGS sequence"/>
</dbReference>